<feature type="transmembrane region" description="Helical" evidence="1">
    <location>
        <begin position="183"/>
        <end position="206"/>
    </location>
</feature>
<gene>
    <name evidence="2" type="ORF">N825_33145</name>
</gene>
<dbReference type="EMBL" id="AVFL01000006">
    <property type="protein sequence ID" value="EWY40777.1"/>
    <property type="molecule type" value="Genomic_DNA"/>
</dbReference>
<keyword evidence="1" id="KW-0812">Transmembrane</keyword>
<evidence type="ECO:0000313" key="3">
    <source>
        <dbReference type="Proteomes" id="UP000019486"/>
    </source>
</evidence>
<evidence type="ECO:0000313" key="2">
    <source>
        <dbReference type="EMBL" id="EWY40777.1"/>
    </source>
</evidence>
<sequence length="263" mass="26853">MVGEAGLKFTPWLLAAGVPLIGATAFVVWGGIVLMARQVLGNPAPLFSEAQSGAAFGWLEQVFIGMIAATLSFGWIAGNALEHAYREESAYLGGVRSALSGLPADEAGMLDRAIGAYAADVVTFETDGKTSGAAAASLDLVVAICRDIVERGVGSPQTRSTLDTLSRLLHASRQARLSAIDRYALPLPPGLVIAPLGLALLLGATIRTSTHISDAVFNGLHASGIAIAATVALVMVLPTTTVAIPASLTGLAVFPPGADAGIR</sequence>
<comment type="caution">
    <text evidence="2">The sequence shown here is derived from an EMBL/GenBank/DDBJ whole genome shotgun (WGS) entry which is preliminary data.</text>
</comment>
<organism evidence="2 3">
    <name type="scientific">Skermanella stibiiresistens SB22</name>
    <dbReference type="NCBI Taxonomy" id="1385369"/>
    <lineage>
        <taxon>Bacteria</taxon>
        <taxon>Pseudomonadati</taxon>
        <taxon>Pseudomonadota</taxon>
        <taxon>Alphaproteobacteria</taxon>
        <taxon>Rhodospirillales</taxon>
        <taxon>Azospirillaceae</taxon>
        <taxon>Skermanella</taxon>
    </lineage>
</organism>
<name>W9H7W3_9PROT</name>
<feature type="transmembrane region" description="Helical" evidence="1">
    <location>
        <begin position="56"/>
        <end position="77"/>
    </location>
</feature>
<accession>W9H7W3</accession>
<feature type="transmembrane region" description="Helical" evidence="1">
    <location>
        <begin position="12"/>
        <end position="36"/>
    </location>
</feature>
<evidence type="ECO:0000256" key="1">
    <source>
        <dbReference type="SAM" id="Phobius"/>
    </source>
</evidence>
<proteinExistence type="predicted"/>
<keyword evidence="1" id="KW-1133">Transmembrane helix</keyword>
<feature type="transmembrane region" description="Helical" evidence="1">
    <location>
        <begin position="226"/>
        <end position="254"/>
    </location>
</feature>
<protein>
    <submittedName>
        <fullName evidence="2">Uncharacterized protein</fullName>
    </submittedName>
</protein>
<keyword evidence="1" id="KW-0472">Membrane</keyword>
<dbReference type="Proteomes" id="UP000019486">
    <property type="component" value="Unassembled WGS sequence"/>
</dbReference>
<reference evidence="2 3" key="1">
    <citation type="submission" date="2013-08" db="EMBL/GenBank/DDBJ databases">
        <title>The genome sequence of Skermanella stibiiresistens.</title>
        <authorList>
            <person name="Zhu W."/>
            <person name="Wang G."/>
        </authorList>
    </citation>
    <scope>NUCLEOTIDE SEQUENCE [LARGE SCALE GENOMIC DNA]</scope>
    <source>
        <strain evidence="2 3">SB22</strain>
    </source>
</reference>
<keyword evidence="3" id="KW-1185">Reference proteome</keyword>
<dbReference type="STRING" id="1385369.N825_33145"/>
<dbReference type="AlphaFoldDB" id="W9H7W3"/>